<keyword evidence="3" id="KW-1185">Reference proteome</keyword>
<organism evidence="2 3">
    <name type="scientific">Dermacoccus nishinomiyaensis</name>
    <dbReference type="NCBI Taxonomy" id="1274"/>
    <lineage>
        <taxon>Bacteria</taxon>
        <taxon>Bacillati</taxon>
        <taxon>Actinomycetota</taxon>
        <taxon>Actinomycetes</taxon>
        <taxon>Micrococcales</taxon>
        <taxon>Dermacoccaceae</taxon>
        <taxon>Dermacoccus</taxon>
    </lineage>
</organism>
<dbReference type="KEGG" id="dni:HX89_00150"/>
<accession>A0A075JDG0</accession>
<proteinExistence type="predicted"/>
<protein>
    <submittedName>
        <fullName evidence="2">Uncharacterized protein</fullName>
    </submittedName>
</protein>
<dbReference type="Proteomes" id="UP000027986">
    <property type="component" value="Chromosome"/>
</dbReference>
<sequence length="78" mass="8263">MVRNVWLRPASEAGSPDSTDTARCAMCGEAVGEDGVIVDVLTAEGRHVYRALCSSDAACPTEMADVVRLMRTPPSPGR</sequence>
<evidence type="ECO:0000313" key="2">
    <source>
        <dbReference type="EMBL" id="AIF39675.1"/>
    </source>
</evidence>
<dbReference type="EMBL" id="CP008889">
    <property type="protein sequence ID" value="AIF39675.1"/>
    <property type="molecule type" value="Genomic_DNA"/>
</dbReference>
<feature type="region of interest" description="Disordered" evidence="1">
    <location>
        <begin position="1"/>
        <end position="20"/>
    </location>
</feature>
<name>A0A075JDG0_9MICO</name>
<evidence type="ECO:0000313" key="3">
    <source>
        <dbReference type="Proteomes" id="UP000027986"/>
    </source>
</evidence>
<evidence type="ECO:0000256" key="1">
    <source>
        <dbReference type="SAM" id="MobiDB-lite"/>
    </source>
</evidence>
<dbReference type="AlphaFoldDB" id="A0A075JDG0"/>
<reference evidence="2 3" key="1">
    <citation type="submission" date="2014-07" db="EMBL/GenBank/DDBJ databases">
        <title>Genome Sequencing of Dermacoccus nishinomiyaensis.</title>
        <authorList>
            <person name="Hong K.W."/>
            <person name="Chan K.G."/>
        </authorList>
    </citation>
    <scope>NUCLEOTIDE SEQUENCE [LARGE SCALE GENOMIC DNA]</scope>
    <source>
        <strain evidence="2 3">M25</strain>
    </source>
</reference>
<dbReference type="HOGENOM" id="CLU_2616186_0_0_11"/>
<gene>
    <name evidence="2" type="ORF">HX89_00150</name>
</gene>